<dbReference type="Proteomes" id="UP000315289">
    <property type="component" value="Unassembled WGS sequence"/>
</dbReference>
<dbReference type="RefSeq" id="WP_144731636.1">
    <property type="nucleotide sequence ID" value="NZ_ML675584.1"/>
</dbReference>
<evidence type="ECO:0000313" key="7">
    <source>
        <dbReference type="Proteomes" id="UP000315289"/>
    </source>
</evidence>
<keyword evidence="6" id="KW-0812">Transmembrane</keyword>
<evidence type="ECO:0000256" key="1">
    <source>
        <dbReference type="ARBA" id="ARBA00022801"/>
    </source>
</evidence>
<dbReference type="PANTHER" id="PTHR14226:SF57">
    <property type="entry name" value="BLR7027 PROTEIN"/>
    <property type="match status" value="1"/>
</dbReference>
<dbReference type="AlphaFoldDB" id="A0A557SUW0"/>
<dbReference type="InterPro" id="IPR002641">
    <property type="entry name" value="PNPLA_dom"/>
</dbReference>
<protein>
    <submittedName>
        <fullName evidence="6">Putative transmembrane protein</fullName>
    </submittedName>
</protein>
<proteinExistence type="predicted"/>
<feature type="region of interest" description="Disordered" evidence="4">
    <location>
        <begin position="387"/>
        <end position="406"/>
    </location>
</feature>
<organism evidence="6 7">
    <name type="scientific">Candidatus Nitrosocosmicus arcticus</name>
    <dbReference type="NCBI Taxonomy" id="2035267"/>
    <lineage>
        <taxon>Archaea</taxon>
        <taxon>Nitrososphaerota</taxon>
        <taxon>Nitrososphaeria</taxon>
        <taxon>Nitrososphaerales</taxon>
        <taxon>Nitrososphaeraceae</taxon>
        <taxon>Candidatus Nitrosocosmicus</taxon>
    </lineage>
</organism>
<dbReference type="Pfam" id="PF01734">
    <property type="entry name" value="Patatin"/>
    <property type="match status" value="1"/>
</dbReference>
<reference evidence="6 7" key="1">
    <citation type="journal article" date="2019" name="Front. Microbiol.">
        <title>Ammonia Oxidation by the Arctic Terrestrial Thaumarchaeote Candidatus Nitrosocosmicus arcticus Is Stimulated by Increasing Temperatures.</title>
        <authorList>
            <person name="Alves R.J.E."/>
            <person name="Kerou M."/>
            <person name="Zappe A."/>
            <person name="Bittner R."/>
            <person name="Abby S.S."/>
            <person name="Schmidt H.A."/>
            <person name="Pfeifer K."/>
            <person name="Schleper C."/>
        </authorList>
    </citation>
    <scope>NUCLEOTIDE SEQUENCE [LARGE SCALE GENOMIC DNA]</scope>
    <source>
        <strain evidence="6 7">Kfb</strain>
    </source>
</reference>
<gene>
    <name evidence="6" type="ORF">NARC_80123</name>
</gene>
<dbReference type="EMBL" id="VOAH01000008">
    <property type="protein sequence ID" value="TVP40393.1"/>
    <property type="molecule type" value="Genomic_DNA"/>
</dbReference>
<keyword evidence="7" id="KW-1185">Reference proteome</keyword>
<keyword evidence="6" id="KW-0472">Membrane</keyword>
<evidence type="ECO:0000256" key="2">
    <source>
        <dbReference type="ARBA" id="ARBA00022963"/>
    </source>
</evidence>
<dbReference type="PANTHER" id="PTHR14226">
    <property type="entry name" value="NEUROPATHY TARGET ESTERASE/SWISS CHEESE D.MELANOGASTER"/>
    <property type="match status" value="1"/>
</dbReference>
<keyword evidence="2" id="KW-0442">Lipid degradation</keyword>
<keyword evidence="1" id="KW-0378">Hydrolase</keyword>
<name>A0A557SUW0_9ARCH</name>
<dbReference type="GO" id="GO:0016787">
    <property type="term" value="F:hydrolase activity"/>
    <property type="evidence" value="ECO:0007669"/>
    <property type="project" value="UniProtKB-KW"/>
</dbReference>
<dbReference type="SUPFAM" id="SSF52151">
    <property type="entry name" value="FabD/lysophospholipase-like"/>
    <property type="match status" value="1"/>
</dbReference>
<accession>A0A557SUW0</accession>
<dbReference type="InterPro" id="IPR016035">
    <property type="entry name" value="Acyl_Trfase/lysoPLipase"/>
</dbReference>
<dbReference type="Gene3D" id="3.40.1090.10">
    <property type="entry name" value="Cytosolic phospholipase A2 catalytic domain"/>
    <property type="match status" value="2"/>
</dbReference>
<keyword evidence="3" id="KW-0443">Lipid metabolism</keyword>
<evidence type="ECO:0000256" key="4">
    <source>
        <dbReference type="SAM" id="MobiDB-lite"/>
    </source>
</evidence>
<evidence type="ECO:0000259" key="5">
    <source>
        <dbReference type="PROSITE" id="PS51635"/>
    </source>
</evidence>
<comment type="caution">
    <text evidence="6">The sequence shown here is derived from an EMBL/GenBank/DDBJ whole genome shotgun (WGS) entry which is preliminary data.</text>
</comment>
<dbReference type="OrthoDB" id="9032at2157"/>
<evidence type="ECO:0000256" key="3">
    <source>
        <dbReference type="ARBA" id="ARBA00023098"/>
    </source>
</evidence>
<dbReference type="GO" id="GO:0016042">
    <property type="term" value="P:lipid catabolic process"/>
    <property type="evidence" value="ECO:0007669"/>
    <property type="project" value="UniProtKB-KW"/>
</dbReference>
<evidence type="ECO:0000313" key="6">
    <source>
        <dbReference type="EMBL" id="TVP40393.1"/>
    </source>
</evidence>
<sequence>MSYTIKEASPKRHEESRNIENVLVMQGGGSLGAFACGVFKALVKNKVQIDIVAGTSIGAVNAAIIAGNKSGHPEKDLEDFWVEIGESSLGVIPDFWVYGWDSRARKYMAKTISSASANAAFFGVPKMFIPRWQWWNTSKNFQGIMGGLEEQYFDPSNWTFMYDHTPLVKTLENYIDYNKLNLAATKEEMPSVLRLIITAVDVMTARPLIFDNTLMKIKPEHILASSGYPIYGFPWVDLGNNIKAWDGSLLSNTPIREVLYVSPRNDKNIFIVENYPQRIDRLPSNFIEVANRYKDILFCDKDIESIKYAKLVTRHIKLIEKLYDIFEQQVDHSNLSKKEINDIQNEYKNLIENYGAEIRSVTRIIRSEIESPSISKNSDFSSRTIRELIDQGERKTEEKLERRSSR</sequence>
<dbReference type="InterPro" id="IPR050301">
    <property type="entry name" value="NTE"/>
</dbReference>
<dbReference type="PROSITE" id="PS51635">
    <property type="entry name" value="PNPLA"/>
    <property type="match status" value="1"/>
</dbReference>
<feature type="domain" description="PNPLA" evidence="5">
    <location>
        <begin position="23"/>
        <end position="259"/>
    </location>
</feature>